<comment type="caution">
    <text evidence="1">The sequence shown here is derived from an EMBL/GenBank/DDBJ whole genome shotgun (WGS) entry which is preliminary data.</text>
</comment>
<gene>
    <name evidence="1" type="ORF">CIB54_10200</name>
</gene>
<accession>A0A2N1E8F2</accession>
<reference evidence="1 2" key="1">
    <citation type="submission" date="2017-08" db="EMBL/GenBank/DDBJ databases">
        <authorList>
            <person name="de Groot N.N."/>
        </authorList>
    </citation>
    <scope>NUCLEOTIDE SEQUENCE [LARGE SCALE GENOMIC DNA]</scope>
    <source>
        <strain evidence="1 2">PfR 37</strain>
    </source>
</reference>
<dbReference type="EMBL" id="NVXX01000013">
    <property type="protein sequence ID" value="PKH22046.1"/>
    <property type="molecule type" value="Genomic_DNA"/>
</dbReference>
<sequence>MLSLSDGIRRKREGLVFFPDLEPGRELEGLVTTFIGKAVCGLGRHSSSGKDRYLCSQNECQIAPRMEEVCLWRSTDVPAGSSEFKCACSAVQKTECDMAVGTDLLDFIPDDGFVLPGVFEGFLKVAFAIEVFGIVHEVWLSLNESIKLMGLIPSGNRWVLSERSGAPVTTPMRP</sequence>
<dbReference type="AlphaFoldDB" id="A0A2N1E8F2"/>
<dbReference type="Proteomes" id="UP000233564">
    <property type="component" value="Unassembled WGS sequence"/>
</dbReference>
<proteinExistence type="predicted"/>
<organism evidence="1 2">
    <name type="scientific">Pseudomonas fluorescens</name>
    <dbReference type="NCBI Taxonomy" id="294"/>
    <lineage>
        <taxon>Bacteria</taxon>
        <taxon>Pseudomonadati</taxon>
        <taxon>Pseudomonadota</taxon>
        <taxon>Gammaproteobacteria</taxon>
        <taxon>Pseudomonadales</taxon>
        <taxon>Pseudomonadaceae</taxon>
        <taxon>Pseudomonas</taxon>
    </lineage>
</organism>
<evidence type="ECO:0000313" key="1">
    <source>
        <dbReference type="EMBL" id="PKH22046.1"/>
    </source>
</evidence>
<protein>
    <submittedName>
        <fullName evidence="1">Uncharacterized protein</fullName>
    </submittedName>
</protein>
<evidence type="ECO:0000313" key="2">
    <source>
        <dbReference type="Proteomes" id="UP000233564"/>
    </source>
</evidence>
<name>A0A2N1E8F2_PSEFL</name>